<keyword evidence="2" id="KW-0808">Transferase</keyword>
<dbReference type="CDD" id="cd06223">
    <property type="entry name" value="PRTases_typeI"/>
    <property type="match status" value="1"/>
</dbReference>
<dbReference type="Proteomes" id="UP000177885">
    <property type="component" value="Unassembled WGS sequence"/>
</dbReference>
<dbReference type="InterPro" id="IPR029057">
    <property type="entry name" value="PRTase-like"/>
</dbReference>
<reference evidence="2 3" key="1">
    <citation type="journal article" date="2016" name="Nat. Commun.">
        <title>Thousands of microbial genomes shed light on interconnected biogeochemical processes in an aquifer system.</title>
        <authorList>
            <person name="Anantharaman K."/>
            <person name="Brown C.T."/>
            <person name="Hug L.A."/>
            <person name="Sharon I."/>
            <person name="Castelle C.J."/>
            <person name="Probst A.J."/>
            <person name="Thomas B.C."/>
            <person name="Singh A."/>
            <person name="Wilkins M.J."/>
            <person name="Karaoz U."/>
            <person name="Brodie E.L."/>
            <person name="Williams K.H."/>
            <person name="Hubbard S.S."/>
            <person name="Banfield J.F."/>
        </authorList>
    </citation>
    <scope>NUCLEOTIDE SEQUENCE [LARGE SCALE GENOMIC DNA]</scope>
</reference>
<dbReference type="EMBL" id="MGDT01000007">
    <property type="protein sequence ID" value="OGL66602.1"/>
    <property type="molecule type" value="Genomic_DNA"/>
</dbReference>
<accession>A0A1F7TKV8</accession>
<comment type="caution">
    <text evidence="2">The sequence shown here is derived from an EMBL/GenBank/DDBJ whole genome shotgun (WGS) entry which is preliminary data.</text>
</comment>
<dbReference type="SUPFAM" id="SSF53271">
    <property type="entry name" value="PRTase-like"/>
    <property type="match status" value="1"/>
</dbReference>
<feature type="domain" description="Phosphoribosyltransferase" evidence="1">
    <location>
        <begin position="7"/>
        <end position="166"/>
    </location>
</feature>
<dbReference type="GO" id="GO:0016740">
    <property type="term" value="F:transferase activity"/>
    <property type="evidence" value="ECO:0007669"/>
    <property type="project" value="UniProtKB-KW"/>
</dbReference>
<evidence type="ECO:0000259" key="1">
    <source>
        <dbReference type="Pfam" id="PF00156"/>
    </source>
</evidence>
<protein>
    <submittedName>
        <fullName evidence="2">Phosphoribosyl transferase</fullName>
    </submittedName>
</protein>
<dbReference type="AlphaFoldDB" id="A0A1F7TKV8"/>
<evidence type="ECO:0000313" key="2">
    <source>
        <dbReference type="EMBL" id="OGL66602.1"/>
    </source>
</evidence>
<dbReference type="Gene3D" id="3.40.50.2020">
    <property type="match status" value="1"/>
</dbReference>
<dbReference type="InterPro" id="IPR000836">
    <property type="entry name" value="PRTase_dom"/>
</dbReference>
<proteinExistence type="predicted"/>
<gene>
    <name evidence="2" type="ORF">A2856_02890</name>
</gene>
<sequence length="208" mass="23004">MMFEDRADAARQLVEKLRPYAGKDVVVYALPRGGVVLGVAVAKALKAPLDLLIPRKIGHPDNPEYAIASVTERGAVVRQEDEVRSVDPKWFDEEVRRQREEARRRRERYLSGRPAVPAKGKAAIVVDDGIATGLTMKAALSELRTREPSSVVVAVPVAARDALRELGKEVDEVVVLHEPAMFLGSIGNYYEAFDQVSDEEVVAMMKRV</sequence>
<dbReference type="STRING" id="1802385.A2856_02890"/>
<dbReference type="Gene3D" id="3.30.1310.20">
    <property type="entry name" value="PRTase-like"/>
    <property type="match status" value="1"/>
</dbReference>
<dbReference type="Pfam" id="PF00156">
    <property type="entry name" value="Pribosyltran"/>
    <property type="match status" value="1"/>
</dbReference>
<evidence type="ECO:0000313" key="3">
    <source>
        <dbReference type="Proteomes" id="UP000177885"/>
    </source>
</evidence>
<organism evidence="2 3">
    <name type="scientific">Candidatus Uhrbacteria bacterium RIFCSPHIGHO2_01_FULL_63_20</name>
    <dbReference type="NCBI Taxonomy" id="1802385"/>
    <lineage>
        <taxon>Bacteria</taxon>
        <taxon>Candidatus Uhriibacteriota</taxon>
    </lineage>
</organism>
<name>A0A1F7TKV8_9BACT</name>